<dbReference type="RefSeq" id="WP_386721141.1">
    <property type="nucleotide sequence ID" value="NZ_JBHRSZ010000004.1"/>
</dbReference>
<evidence type="ECO:0000313" key="1">
    <source>
        <dbReference type="EMBL" id="MFC3151765.1"/>
    </source>
</evidence>
<dbReference type="Proteomes" id="UP001595476">
    <property type="component" value="Unassembled WGS sequence"/>
</dbReference>
<accession>A0ABV7HH74</accession>
<comment type="caution">
    <text evidence="1">The sequence shown here is derived from an EMBL/GenBank/DDBJ whole genome shotgun (WGS) entry which is preliminary data.</text>
</comment>
<dbReference type="EMBL" id="JBHRSZ010000004">
    <property type="protein sequence ID" value="MFC3151765.1"/>
    <property type="molecule type" value="Genomic_DNA"/>
</dbReference>
<gene>
    <name evidence="1" type="ORF">ACFOEK_12065</name>
</gene>
<sequence length="322" mass="36150">MNLVIEHQSMLLGKASDSKLATRLDSVPVFPEEVVLKDERSIFGSFCYELDVFETVESRYLALLSQALDGLEVDPSNDPVLFIPPSYGLQDQNQLSQWTKLLAEAHPNLVSHADSRVYPYGRAAALMALSHLQEIFKHRPDGRVWLMGVDSLGDFNLLDLLAQDGMLLDESGEGIVASEGAIILGLRRSTHGLTVNWSGSDANIQRHNIHDQGDIAVEQLFHNVVDQMNTALSWIYLPDNGDAQLTQAWSDKYRVLAPVVSKHTQMNFSTVFTGELGSVGALYRFFHIYESYRKERLEGLTLQCEISDKLYRAMAIYNWTSI</sequence>
<organism evidence="1 2">
    <name type="scientific">Litoribrevibacter euphylliae</name>
    <dbReference type="NCBI Taxonomy" id="1834034"/>
    <lineage>
        <taxon>Bacteria</taxon>
        <taxon>Pseudomonadati</taxon>
        <taxon>Pseudomonadota</taxon>
        <taxon>Gammaproteobacteria</taxon>
        <taxon>Oceanospirillales</taxon>
        <taxon>Oceanospirillaceae</taxon>
        <taxon>Litoribrevibacter</taxon>
    </lineage>
</organism>
<protein>
    <submittedName>
        <fullName evidence="1">Uncharacterized protein</fullName>
    </submittedName>
</protein>
<name>A0ABV7HH74_9GAMM</name>
<evidence type="ECO:0000313" key="2">
    <source>
        <dbReference type="Proteomes" id="UP001595476"/>
    </source>
</evidence>
<reference evidence="2" key="1">
    <citation type="journal article" date="2019" name="Int. J. Syst. Evol. Microbiol.">
        <title>The Global Catalogue of Microorganisms (GCM) 10K type strain sequencing project: providing services to taxonomists for standard genome sequencing and annotation.</title>
        <authorList>
            <consortium name="The Broad Institute Genomics Platform"/>
            <consortium name="The Broad Institute Genome Sequencing Center for Infectious Disease"/>
            <person name="Wu L."/>
            <person name="Ma J."/>
        </authorList>
    </citation>
    <scope>NUCLEOTIDE SEQUENCE [LARGE SCALE GENOMIC DNA]</scope>
    <source>
        <strain evidence="2">KCTC 52438</strain>
    </source>
</reference>
<proteinExistence type="predicted"/>
<keyword evidence="2" id="KW-1185">Reference proteome</keyword>